<dbReference type="AlphaFoldDB" id="A0A7N2LJU9"/>
<dbReference type="GO" id="GO:0007264">
    <property type="term" value="P:small GTPase-mediated signal transduction"/>
    <property type="evidence" value="ECO:0007669"/>
    <property type="project" value="InterPro"/>
</dbReference>
<name>A0A7N2LJU9_QUELO</name>
<dbReference type="GO" id="GO:0005085">
    <property type="term" value="F:guanyl-nucleotide exchange factor activity"/>
    <property type="evidence" value="ECO:0007669"/>
    <property type="project" value="InterPro"/>
</dbReference>
<protein>
    <submittedName>
        <fullName evidence="1">Uncharacterized protein</fullName>
    </submittedName>
</protein>
<dbReference type="Gramene" id="QL04p084884:mrna">
    <property type="protein sequence ID" value="QL04p084884:mrna"/>
    <property type="gene ID" value="QL04p084884"/>
</dbReference>
<keyword evidence="2" id="KW-1185">Reference proteome</keyword>
<proteinExistence type="predicted"/>
<dbReference type="EMBL" id="LRBV02000004">
    <property type="status" value="NOT_ANNOTATED_CDS"/>
    <property type="molecule type" value="Genomic_DNA"/>
</dbReference>
<evidence type="ECO:0000313" key="1">
    <source>
        <dbReference type="EnsemblPlants" id="QL04p084884:mrna"/>
    </source>
</evidence>
<dbReference type="EnsemblPlants" id="QL04p084884:mrna">
    <property type="protein sequence ID" value="QL04p084884:mrna"/>
    <property type="gene ID" value="QL04p084884"/>
</dbReference>
<evidence type="ECO:0000313" key="2">
    <source>
        <dbReference type="Proteomes" id="UP000594261"/>
    </source>
</evidence>
<dbReference type="Proteomes" id="UP000594261">
    <property type="component" value="Chromosome 4"/>
</dbReference>
<dbReference type="PANTHER" id="PTHR23317">
    <property type="entry name" value="DEDICATOR OF CYTOKINESIS DOCK"/>
    <property type="match status" value="1"/>
</dbReference>
<organism evidence="1 2">
    <name type="scientific">Quercus lobata</name>
    <name type="common">Valley oak</name>
    <dbReference type="NCBI Taxonomy" id="97700"/>
    <lineage>
        <taxon>Eukaryota</taxon>
        <taxon>Viridiplantae</taxon>
        <taxon>Streptophyta</taxon>
        <taxon>Embryophyta</taxon>
        <taxon>Tracheophyta</taxon>
        <taxon>Spermatophyta</taxon>
        <taxon>Magnoliopsida</taxon>
        <taxon>eudicotyledons</taxon>
        <taxon>Gunneridae</taxon>
        <taxon>Pentapetalae</taxon>
        <taxon>rosids</taxon>
        <taxon>fabids</taxon>
        <taxon>Fagales</taxon>
        <taxon>Fagaceae</taxon>
        <taxon>Quercus</taxon>
    </lineage>
</organism>
<dbReference type="PANTHER" id="PTHR23317:SF76">
    <property type="entry name" value="LD20667P"/>
    <property type="match status" value="1"/>
</dbReference>
<accession>A0A7N2LJU9</accession>
<dbReference type="InParanoid" id="A0A7N2LJU9"/>
<sequence>MIDRIEAEREKLFLVKGYRVGPVYDDVLAMAWFFLELIVKSMALDKTRLFYHNLPTNEDIPLMQLKEGVFRCIMQLYDCLLTEVHERCKKGLIELGKTFEWQFGLLLL</sequence>
<reference evidence="1" key="2">
    <citation type="submission" date="2021-01" db="UniProtKB">
        <authorList>
            <consortium name="EnsemblPlants"/>
        </authorList>
    </citation>
    <scope>IDENTIFICATION</scope>
</reference>
<dbReference type="InterPro" id="IPR026791">
    <property type="entry name" value="DOCK"/>
</dbReference>
<reference evidence="1 2" key="1">
    <citation type="journal article" date="2016" name="G3 (Bethesda)">
        <title>First Draft Assembly and Annotation of the Genome of a California Endemic Oak Quercus lobata Nee (Fagaceae).</title>
        <authorList>
            <person name="Sork V.L."/>
            <person name="Fitz-Gibbon S.T."/>
            <person name="Puiu D."/>
            <person name="Crepeau M."/>
            <person name="Gugger P.F."/>
            <person name="Sherman R."/>
            <person name="Stevens K."/>
            <person name="Langley C.H."/>
            <person name="Pellegrini M."/>
            <person name="Salzberg S.L."/>
        </authorList>
    </citation>
    <scope>NUCLEOTIDE SEQUENCE [LARGE SCALE GENOMIC DNA]</scope>
    <source>
        <strain evidence="1 2">cv. SW786</strain>
    </source>
</reference>